<dbReference type="STRING" id="1440762.Y882_13815"/>
<evidence type="ECO:0008006" key="3">
    <source>
        <dbReference type="Google" id="ProtNLM"/>
    </source>
</evidence>
<proteinExistence type="predicted"/>
<organism evidence="1 2">
    <name type="scientific">Dyella japonica DSM 16301</name>
    <dbReference type="NCBI Taxonomy" id="1440762"/>
    <lineage>
        <taxon>Bacteria</taxon>
        <taxon>Pseudomonadati</taxon>
        <taxon>Pseudomonadota</taxon>
        <taxon>Gammaproteobacteria</taxon>
        <taxon>Lysobacterales</taxon>
        <taxon>Rhodanobacteraceae</taxon>
        <taxon>Dyella</taxon>
    </lineage>
</organism>
<dbReference type="RefSeq" id="WP_046972460.1">
    <property type="nucleotide sequence ID" value="NZ_JPLA01000039.1"/>
</dbReference>
<gene>
    <name evidence="1" type="ORF">Y882_13815</name>
</gene>
<dbReference type="OrthoDB" id="7775479at2"/>
<sequence length="75" mass="8507">MKPYRNRSGKSGVASYEAGKGYIRVRFVNDGLYEYTDATPGRLHVKNMQALAEAGIGLSTYISRFVRDRYARKLD</sequence>
<dbReference type="PATRIC" id="fig|1440762.4.peg.2401"/>
<accession>A0A0G9H097</accession>
<reference evidence="1 2" key="1">
    <citation type="journal article" date="2015" name="Antonie Van Leeuwenhoek">
        <title>A phylogenomic and molecular marker based taxonomic framework for the order Xanthomonadales: proposal to transfer the families Algiphilaceae and Solimonadaceae to the order Nevskiales ord. nov. and to create a new family within the order Xanthomonadales, the family Rhodanobacteraceae fam. nov., containing the genus Rhodanobacter and its closest relatives.</title>
        <authorList>
            <person name="Naushad S."/>
            <person name="Adeolu M."/>
            <person name="Wong S."/>
            <person name="Sohail M."/>
            <person name="Schellhorn H.E."/>
            <person name="Gupta R.S."/>
        </authorList>
    </citation>
    <scope>NUCLEOTIDE SEQUENCE [LARGE SCALE GENOMIC DNA]</scope>
    <source>
        <strain evidence="1 2">DSM 16301</strain>
    </source>
</reference>
<comment type="caution">
    <text evidence="1">The sequence shown here is derived from an EMBL/GenBank/DDBJ whole genome shotgun (WGS) entry which is preliminary data.</text>
</comment>
<evidence type="ECO:0000313" key="1">
    <source>
        <dbReference type="EMBL" id="KLD62931.1"/>
    </source>
</evidence>
<evidence type="ECO:0000313" key="2">
    <source>
        <dbReference type="Proteomes" id="UP000035481"/>
    </source>
</evidence>
<dbReference type="Proteomes" id="UP000035481">
    <property type="component" value="Unassembled WGS sequence"/>
</dbReference>
<dbReference type="EMBL" id="JPLA01000039">
    <property type="protein sequence ID" value="KLD62931.1"/>
    <property type="molecule type" value="Genomic_DNA"/>
</dbReference>
<protein>
    <recommendedName>
        <fullName evidence="3">KTSC domain-containing protein</fullName>
    </recommendedName>
</protein>
<name>A0A0G9H097_9GAMM</name>
<dbReference type="AlphaFoldDB" id="A0A0G9H097"/>